<evidence type="ECO:0000313" key="2">
    <source>
        <dbReference type="Proteomes" id="UP000464330"/>
    </source>
</evidence>
<dbReference type="Gene3D" id="1.10.150.240">
    <property type="entry name" value="Putative phosphatase, domain 2"/>
    <property type="match status" value="1"/>
</dbReference>
<dbReference type="FunFam" id="3.40.50.1000:FF:000022">
    <property type="entry name" value="Phosphoglycolate phosphatase"/>
    <property type="match status" value="1"/>
</dbReference>
<name>A0A6C0QL71_9BACL</name>
<gene>
    <name evidence="1" type="primary">ppaX_1</name>
    <name evidence="1" type="ORF">ERICV_00260</name>
</gene>
<dbReference type="Pfam" id="PF13419">
    <property type="entry name" value="HAD_2"/>
    <property type="match status" value="1"/>
</dbReference>
<dbReference type="NCBIfam" id="NF009804">
    <property type="entry name" value="PRK13288.1"/>
    <property type="match status" value="1"/>
</dbReference>
<accession>A0A6C0QL71</accession>
<evidence type="ECO:0000313" key="1">
    <source>
        <dbReference type="EMBL" id="QHZ49474.1"/>
    </source>
</evidence>
<dbReference type="GO" id="GO:0004427">
    <property type="term" value="F:inorganic diphosphate phosphatase activity"/>
    <property type="evidence" value="ECO:0007669"/>
    <property type="project" value="UniProtKB-EC"/>
</dbReference>
<dbReference type="Proteomes" id="UP000464330">
    <property type="component" value="Chromosome"/>
</dbReference>
<dbReference type="InterPro" id="IPR050155">
    <property type="entry name" value="HAD-like_hydrolase_sf"/>
</dbReference>
<keyword evidence="1" id="KW-0378">Hydrolase</keyword>
<dbReference type="GO" id="GO:0005829">
    <property type="term" value="C:cytosol"/>
    <property type="evidence" value="ECO:0007669"/>
    <property type="project" value="TreeGrafter"/>
</dbReference>
<dbReference type="EMBL" id="CP019717">
    <property type="protein sequence ID" value="QHZ49474.1"/>
    <property type="molecule type" value="Genomic_DNA"/>
</dbReference>
<dbReference type="InterPro" id="IPR023214">
    <property type="entry name" value="HAD_sf"/>
</dbReference>
<proteinExistence type="predicted"/>
<dbReference type="EC" id="3.6.1.1" evidence="1"/>
<dbReference type="SUPFAM" id="SSF56784">
    <property type="entry name" value="HAD-like"/>
    <property type="match status" value="1"/>
</dbReference>
<dbReference type="SFLD" id="SFLDS00003">
    <property type="entry name" value="Haloacid_Dehalogenase"/>
    <property type="match status" value="1"/>
</dbReference>
<dbReference type="InterPro" id="IPR041492">
    <property type="entry name" value="HAD_2"/>
</dbReference>
<dbReference type="PANTHER" id="PTHR43434">
    <property type="entry name" value="PHOSPHOGLYCOLATE PHOSPHATASE"/>
    <property type="match status" value="1"/>
</dbReference>
<dbReference type="PANTHER" id="PTHR43434:SF26">
    <property type="entry name" value="PYROPHOSPHATASE PPAX"/>
    <property type="match status" value="1"/>
</dbReference>
<dbReference type="NCBIfam" id="TIGR01549">
    <property type="entry name" value="HAD-SF-IA-v1"/>
    <property type="match status" value="1"/>
</dbReference>
<dbReference type="InterPro" id="IPR036412">
    <property type="entry name" value="HAD-like_sf"/>
</dbReference>
<dbReference type="GO" id="GO:0006281">
    <property type="term" value="P:DNA repair"/>
    <property type="evidence" value="ECO:0007669"/>
    <property type="project" value="TreeGrafter"/>
</dbReference>
<sequence>MINTLLFDLDGTILDTNELIIQSFIHALQGQTPTPLDREAIILQMGRPLTEQLQFFSGRDEVTDLITLYRTFNYDQHDRYVRAFPHVKEVLARIHSRGVKLGVVTSKIRRTTELGLELSGLSPYLDVIVTIDDVRNPKPDPEGIHLAISRFGSVPEETIMVGDSHYDIEAARNAGVASVAVGWSLKGEAYLRQYHPDHLIQDMRDLYGLVGIKEDQGEED</sequence>
<dbReference type="RefSeq" id="WP_023485010.1">
    <property type="nucleotide sequence ID" value="NZ_CP019651.1"/>
</dbReference>
<dbReference type="PRINTS" id="PR00413">
    <property type="entry name" value="HADHALOGNASE"/>
</dbReference>
<dbReference type="SFLD" id="SFLDG01129">
    <property type="entry name" value="C1.5:_HAD__Beta-PGM__Phosphata"/>
    <property type="match status" value="1"/>
</dbReference>
<dbReference type="AlphaFoldDB" id="A0A6C0QL71"/>
<organism evidence="1 2">
    <name type="scientific">Paenibacillus larvae subsp. larvae</name>
    <dbReference type="NCBI Taxonomy" id="147375"/>
    <lineage>
        <taxon>Bacteria</taxon>
        <taxon>Bacillati</taxon>
        <taxon>Bacillota</taxon>
        <taxon>Bacilli</taxon>
        <taxon>Bacillales</taxon>
        <taxon>Paenibacillaceae</taxon>
        <taxon>Paenibacillus</taxon>
    </lineage>
</organism>
<reference evidence="1 2" key="1">
    <citation type="journal article" date="2020" name="Int. J. Med. Microbiol.">
        <title>Discovery of Paenibacillus larvae ERIC V: Phenotypic and genomic comparison to genotypes ERIC I-IV reveal different inventories of virulence factors which correlate with epidemiological prevalences of American Foulbrood.</title>
        <authorList>
            <person name="Beims H."/>
            <person name="Bunk B."/>
            <person name="Erler S."/>
            <person name="Mohr K.I."/>
            <person name="Sproer C."/>
            <person name="Pradella S."/>
            <person name="Gunther G."/>
            <person name="Rohde M."/>
            <person name="von der Ohe W."/>
            <person name="Steinert M."/>
        </authorList>
    </citation>
    <scope>NUCLEOTIDE SEQUENCE [LARGE SCALE GENOMIC DNA]</scope>
    <source>
        <strain evidence="1">Eric_V</strain>
    </source>
</reference>
<dbReference type="InterPro" id="IPR023198">
    <property type="entry name" value="PGP-like_dom2"/>
</dbReference>
<dbReference type="InterPro" id="IPR006439">
    <property type="entry name" value="HAD-SF_hydro_IA"/>
</dbReference>
<dbReference type="Gene3D" id="3.40.50.1000">
    <property type="entry name" value="HAD superfamily/HAD-like"/>
    <property type="match status" value="1"/>
</dbReference>
<protein>
    <submittedName>
        <fullName evidence="1">Pyrophosphatase PpaX</fullName>
        <ecNumber evidence="1">3.6.1.1</ecNumber>
    </submittedName>
</protein>
<dbReference type="GO" id="GO:0008967">
    <property type="term" value="F:phosphoglycolate phosphatase activity"/>
    <property type="evidence" value="ECO:0007669"/>
    <property type="project" value="TreeGrafter"/>
</dbReference>
<dbReference type="SFLD" id="SFLDG01135">
    <property type="entry name" value="C1.5.6:_HAD__Beta-PGM__Phospha"/>
    <property type="match status" value="1"/>
</dbReference>
<dbReference type="NCBIfam" id="TIGR01509">
    <property type="entry name" value="HAD-SF-IA-v3"/>
    <property type="match status" value="1"/>
</dbReference>